<feature type="binding site" evidence="7">
    <location>
        <position position="80"/>
    </location>
    <ligand>
        <name>substrate</name>
    </ligand>
</feature>
<feature type="binding site" evidence="7">
    <location>
        <begin position="11"/>
        <end position="16"/>
    </location>
    <ligand>
        <name>ATP</name>
        <dbReference type="ChEBI" id="CHEBI:30616"/>
    </ligand>
</feature>
<dbReference type="Gene3D" id="3.40.50.300">
    <property type="entry name" value="P-loop containing nucleotide triphosphate hydrolases"/>
    <property type="match status" value="1"/>
</dbReference>
<dbReference type="Proteomes" id="UP000886841">
    <property type="component" value="Unassembled WGS sequence"/>
</dbReference>
<keyword evidence="5 7" id="KW-0067">ATP-binding</keyword>
<feature type="binding site" evidence="7">
    <location>
        <position position="137"/>
    </location>
    <ligand>
        <name>substrate</name>
    </ligand>
</feature>
<comment type="subcellular location">
    <subcellularLocation>
        <location evidence="7">Cytoplasm</location>
    </subcellularLocation>
</comment>
<comment type="caution">
    <text evidence="8">The sequence shown here is derived from an EMBL/GenBank/DDBJ whole genome shotgun (WGS) entry which is preliminary data.</text>
</comment>
<reference evidence="8" key="2">
    <citation type="journal article" date="2021" name="PeerJ">
        <title>Extensive microbial diversity within the chicken gut microbiome revealed by metagenomics and culture.</title>
        <authorList>
            <person name="Gilroy R."/>
            <person name="Ravi A."/>
            <person name="Getino M."/>
            <person name="Pursley I."/>
            <person name="Horton D.L."/>
            <person name="Alikhan N.F."/>
            <person name="Baker D."/>
            <person name="Gharbi K."/>
            <person name="Hall N."/>
            <person name="Watson M."/>
            <person name="Adriaenssens E.M."/>
            <person name="Foster-Nyarko E."/>
            <person name="Jarju S."/>
            <person name="Secka A."/>
            <person name="Antonio M."/>
            <person name="Oren A."/>
            <person name="Chaudhuri R.R."/>
            <person name="La Ragione R."/>
            <person name="Hildebrand F."/>
            <person name="Pallen M.J."/>
        </authorList>
    </citation>
    <scope>NUCLEOTIDE SEQUENCE</scope>
    <source>
        <strain evidence="8">ChiSxjej1B13-7041</strain>
    </source>
</reference>
<evidence type="ECO:0000256" key="2">
    <source>
        <dbReference type="ARBA" id="ARBA00022679"/>
    </source>
</evidence>
<keyword evidence="7" id="KW-0479">Metal-binding</keyword>
<dbReference type="PANTHER" id="PTHR21087">
    <property type="entry name" value="SHIKIMATE KINASE"/>
    <property type="match status" value="1"/>
</dbReference>
<evidence type="ECO:0000256" key="4">
    <source>
        <dbReference type="ARBA" id="ARBA00022777"/>
    </source>
</evidence>
<dbReference type="PRINTS" id="PR01100">
    <property type="entry name" value="SHIKIMTKNASE"/>
</dbReference>
<comment type="subunit">
    <text evidence="7">Monomer.</text>
</comment>
<dbReference type="GO" id="GO:0000287">
    <property type="term" value="F:magnesium ion binding"/>
    <property type="evidence" value="ECO:0007669"/>
    <property type="project" value="UniProtKB-UniRule"/>
</dbReference>
<keyword evidence="7" id="KW-0963">Cytoplasm</keyword>
<dbReference type="GO" id="GO:0005524">
    <property type="term" value="F:ATP binding"/>
    <property type="evidence" value="ECO:0007669"/>
    <property type="project" value="UniProtKB-UniRule"/>
</dbReference>
<dbReference type="InterPro" id="IPR031322">
    <property type="entry name" value="Shikimate/glucono_kinase"/>
</dbReference>
<evidence type="ECO:0000256" key="5">
    <source>
        <dbReference type="ARBA" id="ARBA00022840"/>
    </source>
</evidence>
<accession>A0A9D1EIP5</accession>
<evidence type="ECO:0000256" key="7">
    <source>
        <dbReference type="HAMAP-Rule" id="MF_00109"/>
    </source>
</evidence>
<dbReference type="GO" id="GO:0009073">
    <property type="term" value="P:aromatic amino acid family biosynthetic process"/>
    <property type="evidence" value="ECO:0007669"/>
    <property type="project" value="UniProtKB-KW"/>
</dbReference>
<comment type="function">
    <text evidence="7">Catalyzes the specific phosphorylation of the 3-hydroxyl group of shikimic acid using ATP as a cosubstrate.</text>
</comment>
<dbReference type="SUPFAM" id="SSF52540">
    <property type="entry name" value="P-loop containing nucleoside triphosphate hydrolases"/>
    <property type="match status" value="1"/>
</dbReference>
<dbReference type="Pfam" id="PF01202">
    <property type="entry name" value="SKI"/>
    <property type="match status" value="1"/>
</dbReference>
<reference evidence="8" key="1">
    <citation type="submission" date="2020-10" db="EMBL/GenBank/DDBJ databases">
        <authorList>
            <person name="Gilroy R."/>
        </authorList>
    </citation>
    <scope>NUCLEOTIDE SEQUENCE</scope>
    <source>
        <strain evidence="8">ChiSxjej1B13-7041</strain>
    </source>
</reference>
<dbReference type="GO" id="GO:0005829">
    <property type="term" value="C:cytosol"/>
    <property type="evidence" value="ECO:0007669"/>
    <property type="project" value="TreeGrafter"/>
</dbReference>
<dbReference type="CDD" id="cd00464">
    <property type="entry name" value="SK"/>
    <property type="match status" value="1"/>
</dbReference>
<evidence type="ECO:0000256" key="6">
    <source>
        <dbReference type="ARBA" id="ARBA00023141"/>
    </source>
</evidence>
<comment type="catalytic activity">
    <reaction evidence="7">
        <text>shikimate + ATP = 3-phosphoshikimate + ADP + H(+)</text>
        <dbReference type="Rhea" id="RHEA:13121"/>
        <dbReference type="ChEBI" id="CHEBI:15378"/>
        <dbReference type="ChEBI" id="CHEBI:30616"/>
        <dbReference type="ChEBI" id="CHEBI:36208"/>
        <dbReference type="ChEBI" id="CHEBI:145989"/>
        <dbReference type="ChEBI" id="CHEBI:456216"/>
        <dbReference type="EC" id="2.7.1.71"/>
    </reaction>
</comment>
<comment type="pathway">
    <text evidence="7">Metabolic intermediate biosynthesis; chorismate biosynthesis; chorismate from D-erythrose 4-phosphate and phosphoenolpyruvate: step 5/7.</text>
</comment>
<name>A0A9D1EIP5_9FIRM</name>
<proteinExistence type="inferred from homology"/>
<comment type="caution">
    <text evidence="7">Lacks conserved residue(s) required for the propagation of feature annotation.</text>
</comment>
<dbReference type="EC" id="2.7.1.71" evidence="7"/>
<evidence type="ECO:0000313" key="9">
    <source>
        <dbReference type="Proteomes" id="UP000886841"/>
    </source>
</evidence>
<dbReference type="GO" id="GO:0009423">
    <property type="term" value="P:chorismate biosynthetic process"/>
    <property type="evidence" value="ECO:0007669"/>
    <property type="project" value="UniProtKB-UniRule"/>
</dbReference>
<keyword evidence="7" id="KW-0460">Magnesium</keyword>
<protein>
    <recommendedName>
        <fullName evidence="7">Shikimate kinase</fullName>
        <shortName evidence="7">SK</shortName>
        <ecNumber evidence="7">2.7.1.71</ecNumber>
    </recommendedName>
</protein>
<dbReference type="InterPro" id="IPR000623">
    <property type="entry name" value="Shikimate_kinase/TSH1"/>
</dbReference>
<gene>
    <name evidence="7" type="primary">aroK</name>
    <name evidence="8" type="ORF">IAB98_02505</name>
</gene>
<feature type="binding site" evidence="7">
    <location>
        <position position="57"/>
    </location>
    <ligand>
        <name>substrate</name>
    </ligand>
</feature>
<dbReference type="InterPro" id="IPR027417">
    <property type="entry name" value="P-loop_NTPase"/>
</dbReference>
<feature type="binding site" evidence="7">
    <location>
        <position position="33"/>
    </location>
    <ligand>
        <name>substrate</name>
    </ligand>
</feature>
<keyword evidence="4 7" id="KW-0418">Kinase</keyword>
<keyword evidence="2 7" id="KW-0808">Transferase</keyword>
<dbReference type="EMBL" id="DVHU01000021">
    <property type="protein sequence ID" value="HIR92279.1"/>
    <property type="molecule type" value="Genomic_DNA"/>
</dbReference>
<dbReference type="PANTHER" id="PTHR21087:SF16">
    <property type="entry name" value="SHIKIMATE KINASE 1, CHLOROPLASTIC"/>
    <property type="match status" value="1"/>
</dbReference>
<comment type="similarity">
    <text evidence="7">Belongs to the shikimate kinase family.</text>
</comment>
<dbReference type="GO" id="GO:0004765">
    <property type="term" value="F:shikimate kinase activity"/>
    <property type="evidence" value="ECO:0007669"/>
    <property type="project" value="UniProtKB-UniRule"/>
</dbReference>
<comment type="cofactor">
    <cofactor evidence="7">
        <name>Mg(2+)</name>
        <dbReference type="ChEBI" id="CHEBI:18420"/>
    </cofactor>
    <text evidence="7">Binds 1 Mg(2+) ion per subunit.</text>
</comment>
<dbReference type="GO" id="GO:0008652">
    <property type="term" value="P:amino acid biosynthetic process"/>
    <property type="evidence" value="ECO:0007669"/>
    <property type="project" value="UniProtKB-KW"/>
</dbReference>
<evidence type="ECO:0000313" key="8">
    <source>
        <dbReference type="EMBL" id="HIR92279.1"/>
    </source>
</evidence>
<sequence>MRHLILIGFMGSGKTSLGKRLARALNRPFVDTDQRVERAAGKKISDIFRQEGEEGFRRRETQALAQLREEKKPCVISVGGGLPVQPQNHLLLEQLGTVIYLEAPVEVLEQRLAGDKTRPLLEGGDLHSRIVKLMGEREAIYQEVADLILQTGGKTFEELIAEIKKRTETL</sequence>
<evidence type="ECO:0000256" key="1">
    <source>
        <dbReference type="ARBA" id="ARBA00022605"/>
    </source>
</evidence>
<dbReference type="AlphaFoldDB" id="A0A9D1EIP5"/>
<evidence type="ECO:0000256" key="3">
    <source>
        <dbReference type="ARBA" id="ARBA00022741"/>
    </source>
</evidence>
<keyword evidence="6 7" id="KW-0057">Aromatic amino acid biosynthesis</keyword>
<feature type="binding site" evidence="7">
    <location>
        <position position="15"/>
    </location>
    <ligand>
        <name>Mg(2+)</name>
        <dbReference type="ChEBI" id="CHEBI:18420"/>
    </ligand>
</feature>
<dbReference type="HAMAP" id="MF_00109">
    <property type="entry name" value="Shikimate_kinase"/>
    <property type="match status" value="1"/>
</dbReference>
<organism evidence="8 9">
    <name type="scientific">Candidatus Egerieimonas intestinavium</name>
    <dbReference type="NCBI Taxonomy" id="2840777"/>
    <lineage>
        <taxon>Bacteria</taxon>
        <taxon>Bacillati</taxon>
        <taxon>Bacillota</taxon>
        <taxon>Clostridia</taxon>
        <taxon>Lachnospirales</taxon>
        <taxon>Lachnospiraceae</taxon>
        <taxon>Lachnospiraceae incertae sedis</taxon>
        <taxon>Candidatus Egerieimonas</taxon>
    </lineage>
</organism>
<feature type="binding site" evidence="7">
    <location>
        <position position="118"/>
    </location>
    <ligand>
        <name>ATP</name>
        <dbReference type="ChEBI" id="CHEBI:30616"/>
    </ligand>
</feature>
<keyword evidence="3 7" id="KW-0547">Nucleotide-binding</keyword>
<keyword evidence="1 7" id="KW-0028">Amino-acid biosynthesis</keyword>